<dbReference type="PANTHER" id="PTHR43392">
    <property type="entry name" value="AAA-TYPE ATPASE FAMILY PROTEIN / ANKYRIN REPEAT FAMILY PROTEIN"/>
    <property type="match status" value="1"/>
</dbReference>
<dbReference type="InterPro" id="IPR039448">
    <property type="entry name" value="Beta_helix"/>
</dbReference>
<evidence type="ECO:0000256" key="2">
    <source>
        <dbReference type="ARBA" id="ARBA00022741"/>
    </source>
</evidence>
<keyword evidence="3" id="KW-0067">ATP-binding</keyword>
<dbReference type="Pfam" id="PF13229">
    <property type="entry name" value="Beta_helix"/>
    <property type="match status" value="1"/>
</dbReference>
<dbReference type="EMBL" id="VUOB01000001">
    <property type="protein sequence ID" value="KAA2267164.1"/>
    <property type="molecule type" value="Genomic_DNA"/>
</dbReference>
<dbReference type="PANTHER" id="PTHR43392:SF2">
    <property type="entry name" value="AAA-TYPE ATPASE FAMILY PROTEIN _ ANKYRIN REPEAT FAMILY PROTEIN"/>
    <property type="match status" value="1"/>
</dbReference>
<comment type="similarity">
    <text evidence="1">Belongs to the CbxX/CfxQ family.</text>
</comment>
<dbReference type="InterPro" id="IPR012334">
    <property type="entry name" value="Pectin_lyas_fold"/>
</dbReference>
<dbReference type="InterPro" id="IPR041627">
    <property type="entry name" value="AAA_lid_6"/>
</dbReference>
<dbReference type="Gene3D" id="2.160.20.10">
    <property type="entry name" value="Single-stranded right-handed beta-helix, Pectin lyase-like"/>
    <property type="match status" value="1"/>
</dbReference>
<proteinExistence type="inferred from homology"/>
<evidence type="ECO:0000259" key="4">
    <source>
        <dbReference type="SMART" id="SM00382"/>
    </source>
</evidence>
<accession>A0A5B2XWV0</accession>
<evidence type="ECO:0000256" key="3">
    <source>
        <dbReference type="ARBA" id="ARBA00022840"/>
    </source>
</evidence>
<comment type="caution">
    <text evidence="5">The sequence shown here is derived from an EMBL/GenBank/DDBJ whole genome shotgun (WGS) entry which is preliminary data.</text>
</comment>
<dbReference type="SUPFAM" id="SSF51126">
    <property type="entry name" value="Pectin lyase-like"/>
    <property type="match status" value="1"/>
</dbReference>
<dbReference type="FunFam" id="3.40.50.300:FF:000216">
    <property type="entry name" value="Type VII secretion ATPase EccA"/>
    <property type="match status" value="1"/>
</dbReference>
<reference evidence="5 6" key="2">
    <citation type="submission" date="2019-09" db="EMBL/GenBank/DDBJ databases">
        <authorList>
            <person name="Jin C."/>
        </authorList>
    </citation>
    <scope>NUCLEOTIDE SEQUENCE [LARGE SCALE GENOMIC DNA]</scope>
    <source>
        <strain evidence="5 6">AN110305</strain>
    </source>
</reference>
<feature type="domain" description="AAA+ ATPase" evidence="4">
    <location>
        <begin position="323"/>
        <end position="463"/>
    </location>
</feature>
<dbReference type="Pfam" id="PF17866">
    <property type="entry name" value="AAA_lid_6"/>
    <property type="match status" value="1"/>
</dbReference>
<dbReference type="CDD" id="cd00009">
    <property type="entry name" value="AAA"/>
    <property type="match status" value="1"/>
</dbReference>
<dbReference type="InterPro" id="IPR003593">
    <property type="entry name" value="AAA+_ATPase"/>
</dbReference>
<evidence type="ECO:0000256" key="1">
    <source>
        <dbReference type="ARBA" id="ARBA00010378"/>
    </source>
</evidence>
<dbReference type="GO" id="GO:0016887">
    <property type="term" value="F:ATP hydrolysis activity"/>
    <property type="evidence" value="ECO:0007669"/>
    <property type="project" value="InterPro"/>
</dbReference>
<dbReference type="SUPFAM" id="SSF52540">
    <property type="entry name" value="P-loop containing nucleoside triphosphate hydrolases"/>
    <property type="match status" value="1"/>
</dbReference>
<gene>
    <name evidence="5" type="ORF">F0L68_01145</name>
</gene>
<dbReference type="AlphaFoldDB" id="A0A5B2XWV0"/>
<evidence type="ECO:0000313" key="5">
    <source>
        <dbReference type="EMBL" id="KAA2267164.1"/>
    </source>
</evidence>
<dbReference type="Gene3D" id="3.40.50.300">
    <property type="entry name" value="P-loop containing nucleotide triphosphate hydrolases"/>
    <property type="match status" value="1"/>
</dbReference>
<dbReference type="SMART" id="SM00710">
    <property type="entry name" value="PbH1"/>
    <property type="match status" value="6"/>
</dbReference>
<dbReference type="PRINTS" id="PR00819">
    <property type="entry name" value="CBXCFQXSUPER"/>
</dbReference>
<name>A0A5B2XWV0_9PSEU</name>
<dbReference type="InterPro" id="IPR003959">
    <property type="entry name" value="ATPase_AAA_core"/>
</dbReference>
<dbReference type="Gene3D" id="1.10.8.60">
    <property type="match status" value="1"/>
</dbReference>
<dbReference type="InterPro" id="IPR011050">
    <property type="entry name" value="Pectin_lyase_fold/virulence"/>
</dbReference>
<dbReference type="InterPro" id="IPR006626">
    <property type="entry name" value="PbH1"/>
</dbReference>
<protein>
    <submittedName>
        <fullName evidence="5">AAA family ATPase</fullName>
    </submittedName>
</protein>
<dbReference type="Pfam" id="PF00004">
    <property type="entry name" value="AAA"/>
    <property type="match status" value="1"/>
</dbReference>
<dbReference type="SMART" id="SM00382">
    <property type="entry name" value="AAA"/>
    <property type="match status" value="1"/>
</dbReference>
<dbReference type="GO" id="GO:0005524">
    <property type="term" value="F:ATP binding"/>
    <property type="evidence" value="ECO:0007669"/>
    <property type="project" value="UniProtKB-KW"/>
</dbReference>
<organism evidence="5 6">
    <name type="scientific">Solihabitans fulvus</name>
    <dbReference type="NCBI Taxonomy" id="1892852"/>
    <lineage>
        <taxon>Bacteria</taxon>
        <taxon>Bacillati</taxon>
        <taxon>Actinomycetota</taxon>
        <taxon>Actinomycetes</taxon>
        <taxon>Pseudonocardiales</taxon>
        <taxon>Pseudonocardiaceae</taxon>
        <taxon>Solihabitans</taxon>
    </lineage>
</organism>
<keyword evidence="2" id="KW-0547">Nucleotide-binding</keyword>
<dbReference type="InterPro" id="IPR027417">
    <property type="entry name" value="P-loop_NTPase"/>
</dbReference>
<dbReference type="OrthoDB" id="9806903at2"/>
<dbReference type="RefSeq" id="WP_149847474.1">
    <property type="nucleotide sequence ID" value="NZ_VUOB01000001.1"/>
</dbReference>
<evidence type="ECO:0000313" key="6">
    <source>
        <dbReference type="Proteomes" id="UP000323454"/>
    </source>
</evidence>
<dbReference type="InterPro" id="IPR050773">
    <property type="entry name" value="CbxX/CfxQ_RuBisCO_ESX"/>
</dbReference>
<sequence length="550" mass="56971">MTLSTPGRTLLVAHQPGAYPTIGDALAEAPDGAVIVIADGTYPETIDLTDRRVTLAAADGATVVVDGSGVDWPVLRATGGSVVLQGIGLLAGGAAIAVDDTALTAQRCTIAGGRGPAISIRGAAAFAVTECAIAGAEQGVVIEGTPGRLADTTIQDVAGDGIVVSLGADPVIRDCTVTGCGLRGMYVYQYGRPVVEGCVVSRTGDEGISVANHGAPVLRRCTVRDTRGVGIAFAPGCGGAVEGCRVENTAAPGISLADGATATVTTGEDAGRSAGGDQALDALLADLDTMIGLPGVKSEVRALVDELQVNDWRRRAGLSVGPASHHLIFAGAPGTGKTTVARIYGKLLKALGVLPRGEFHEVARRDLVGQYVGHTAEKTASVFEESIGGVLFIDEAYTLSRSAASGGDFGQEAIDTLVKMMEDRRDEIAVIVAGYTGEMIEFLSANPGLASRFGKTVEFENYTPNELLGIIGRMVSAGDYELDRAADPVLVDYFARIADDPNFGNARDARRLFEGVRKAQSQRLRLLGRMPTVEELRGLLVDDVLAAIAR</sequence>
<reference evidence="5 6" key="1">
    <citation type="submission" date="2019-09" db="EMBL/GenBank/DDBJ databases">
        <title>Goodfellowia gen. nov., a new genus of the Pseudonocardineae related to Actinoalloteichus, containing Goodfellowia coeruleoviolacea gen. nov., comb. nov. gen. nov., comb. nov.</title>
        <authorList>
            <person name="Labeda D."/>
        </authorList>
    </citation>
    <scope>NUCLEOTIDE SEQUENCE [LARGE SCALE GENOMIC DNA]</scope>
    <source>
        <strain evidence="5 6">AN110305</strain>
    </source>
</reference>
<keyword evidence="6" id="KW-1185">Reference proteome</keyword>
<dbReference type="InterPro" id="IPR000641">
    <property type="entry name" value="CbxX/CfxQ"/>
</dbReference>
<dbReference type="Proteomes" id="UP000323454">
    <property type="component" value="Unassembled WGS sequence"/>
</dbReference>